<dbReference type="AlphaFoldDB" id="A0A402DK25"/>
<dbReference type="EMBL" id="BIFY01000143">
    <property type="protein sequence ID" value="GCE62508.1"/>
    <property type="molecule type" value="Genomic_DNA"/>
</dbReference>
<evidence type="ECO:0000256" key="1">
    <source>
        <dbReference type="SAM" id="Phobius"/>
    </source>
</evidence>
<feature type="transmembrane region" description="Helical" evidence="1">
    <location>
        <begin position="6"/>
        <end position="24"/>
    </location>
</feature>
<keyword evidence="1" id="KW-0472">Membrane</keyword>
<reference evidence="3" key="1">
    <citation type="submission" date="2018-12" db="EMBL/GenBank/DDBJ databases">
        <title>Genome sequence of Microcystis aeruginosa NIES-4285.</title>
        <authorList>
            <person name="Tanabe Y."/>
        </authorList>
    </citation>
    <scope>NUCLEOTIDE SEQUENCE [LARGE SCALE GENOMIC DNA]</scope>
    <source>
        <strain evidence="3">NIES-4285</strain>
    </source>
</reference>
<keyword evidence="1" id="KW-0812">Transmembrane</keyword>
<name>A0A402DK25_MICAE</name>
<protein>
    <submittedName>
        <fullName evidence="2">Uncharacterized protein</fullName>
    </submittedName>
</protein>
<comment type="caution">
    <text evidence="2">The sequence shown here is derived from an EMBL/GenBank/DDBJ whole genome shotgun (WGS) entry which is preliminary data.</text>
</comment>
<evidence type="ECO:0000313" key="2">
    <source>
        <dbReference type="EMBL" id="GCE62508.1"/>
    </source>
</evidence>
<feature type="transmembrane region" description="Helical" evidence="1">
    <location>
        <begin position="36"/>
        <end position="54"/>
    </location>
</feature>
<proteinExistence type="predicted"/>
<gene>
    <name evidence="2" type="ORF">MiAbB_04456</name>
</gene>
<evidence type="ECO:0000313" key="3">
    <source>
        <dbReference type="Proteomes" id="UP000289660"/>
    </source>
</evidence>
<dbReference type="Proteomes" id="UP000289660">
    <property type="component" value="Unassembled WGS sequence"/>
</dbReference>
<feature type="transmembrane region" description="Helical" evidence="1">
    <location>
        <begin position="66"/>
        <end position="89"/>
    </location>
</feature>
<accession>A0A402DK25</accession>
<keyword evidence="1" id="KW-1133">Transmembrane helix</keyword>
<organism evidence="2 3">
    <name type="scientific">Microcystis aeruginosa NIES-4285</name>
    <dbReference type="NCBI Taxonomy" id="2497681"/>
    <lineage>
        <taxon>Bacteria</taxon>
        <taxon>Bacillati</taxon>
        <taxon>Cyanobacteriota</taxon>
        <taxon>Cyanophyceae</taxon>
        <taxon>Oscillatoriophycideae</taxon>
        <taxon>Chroococcales</taxon>
        <taxon>Microcystaceae</taxon>
        <taxon>Microcystis</taxon>
    </lineage>
</organism>
<dbReference type="RefSeq" id="WP_130758410.1">
    <property type="nucleotide sequence ID" value="NZ_BIFY01000143.1"/>
</dbReference>
<sequence>MTRSSAIAVILSFLVLFIALKIIFHWSSPLDIFRGILIILFFGYFPSILAILVGNTLDNTDRFNPIFRVILSSIILIGLTATIILGIVIRNAPRDLPRLSPGAQSEISKAFERLPRGIFVFSCPKEMTLGRSEKCKARIANEEFLSAFQQLLREGLDKDISERELRYVSPIMNVKLTSQKFLSWKAFDINPQEDGGNQPVIDQDFTSWEWDVTPQESGKKKLKFIVSVIIRIPGYQELLPKRYEENEIEVAVKHNPIFSSTNFVKHNWKYLVAIVFSSLIAFLIAKKLKIIGTSIKIDRIGDIDLKNNEGVINLLASSQNINSSFSKTSFVRKMVEGLPDSSKIMKDSLENLRQFIQYNPKLNNEQKEQAFDVVRRLIELYMEQDNPNIHGCVLTEMDKLKTIIRNGSSVEAGFKLVDQIASMLLKRL</sequence>